<dbReference type="Proteomes" id="UP000798662">
    <property type="component" value="Chromosome 3"/>
</dbReference>
<name>A0ACC3CJN5_PYRYE</name>
<gene>
    <name evidence="1" type="ORF">I4F81_012836</name>
</gene>
<sequence>MALLDAVAAVGPDRGIFGLDSDTRASIDALAAAVEVASPVAAPIARLDDLLNGRWRLLYTTLTILGRRRSRLSLSTASKPGFVSLGELYQNVDAATGVAESVVQFRVMGRVEGAFAITASFTPQSDRRVGVAATGSSLTPPGLEKMLGENVGLLTQIFDPTGWLDVTYLDDDYRLGRDDKGHLFVLQKVVEEDA</sequence>
<organism evidence="1 2">
    <name type="scientific">Pyropia yezoensis</name>
    <name type="common">Susabi-nori</name>
    <name type="synonym">Porphyra yezoensis</name>
    <dbReference type="NCBI Taxonomy" id="2788"/>
    <lineage>
        <taxon>Eukaryota</taxon>
        <taxon>Rhodophyta</taxon>
        <taxon>Bangiophyceae</taxon>
        <taxon>Bangiales</taxon>
        <taxon>Bangiaceae</taxon>
        <taxon>Pyropia</taxon>
    </lineage>
</organism>
<evidence type="ECO:0000313" key="1">
    <source>
        <dbReference type="EMBL" id="KAK1870374.1"/>
    </source>
</evidence>
<dbReference type="EMBL" id="CM020620">
    <property type="protein sequence ID" value="KAK1870374.1"/>
    <property type="molecule type" value="Genomic_DNA"/>
</dbReference>
<reference evidence="1" key="1">
    <citation type="submission" date="2019-11" db="EMBL/GenBank/DDBJ databases">
        <title>Nori genome reveals adaptations in red seaweeds to the harsh intertidal environment.</title>
        <authorList>
            <person name="Wang D."/>
            <person name="Mao Y."/>
        </authorList>
    </citation>
    <scope>NUCLEOTIDE SEQUENCE</scope>
    <source>
        <tissue evidence="1">Gametophyte</tissue>
    </source>
</reference>
<keyword evidence="2" id="KW-1185">Reference proteome</keyword>
<accession>A0ACC3CJN5</accession>
<comment type="caution">
    <text evidence="1">The sequence shown here is derived from an EMBL/GenBank/DDBJ whole genome shotgun (WGS) entry which is preliminary data.</text>
</comment>
<proteinExistence type="predicted"/>
<evidence type="ECO:0000313" key="2">
    <source>
        <dbReference type="Proteomes" id="UP000798662"/>
    </source>
</evidence>
<protein>
    <submittedName>
        <fullName evidence="1">Uncharacterized protein</fullName>
    </submittedName>
</protein>